<dbReference type="GO" id="GO:0008270">
    <property type="term" value="F:zinc ion binding"/>
    <property type="evidence" value="ECO:0007669"/>
    <property type="project" value="InterPro"/>
</dbReference>
<dbReference type="InterPro" id="IPR010316">
    <property type="entry name" value="AlkA_N"/>
</dbReference>
<dbReference type="GO" id="GO:0043565">
    <property type="term" value="F:sequence-specific DNA binding"/>
    <property type="evidence" value="ECO:0007669"/>
    <property type="project" value="InterPro"/>
</dbReference>
<organism evidence="13 14">
    <name type="scientific">Paraburkholderia phenazinium</name>
    <dbReference type="NCBI Taxonomy" id="60549"/>
    <lineage>
        <taxon>Bacteria</taxon>
        <taxon>Pseudomonadati</taxon>
        <taxon>Pseudomonadota</taxon>
        <taxon>Betaproteobacteria</taxon>
        <taxon>Burkholderiales</taxon>
        <taxon>Burkholderiaceae</taxon>
        <taxon>Paraburkholderia</taxon>
    </lineage>
</organism>
<keyword evidence="3" id="KW-0808">Transferase</keyword>
<keyword evidence="9" id="KW-0010">Activator</keyword>
<evidence type="ECO:0000256" key="6">
    <source>
        <dbReference type="ARBA" id="ARBA00022833"/>
    </source>
</evidence>
<dbReference type="Gene3D" id="3.40.10.10">
    <property type="entry name" value="DNA Methylphosphotriester Repair Domain"/>
    <property type="match status" value="1"/>
</dbReference>
<name>A0A1N6FS56_9BURK</name>
<dbReference type="SUPFAM" id="SSF48150">
    <property type="entry name" value="DNA-glycosylase"/>
    <property type="match status" value="1"/>
</dbReference>
<feature type="domain" description="HTH araC/xylS-type" evidence="12">
    <location>
        <begin position="93"/>
        <end position="191"/>
    </location>
</feature>
<dbReference type="Gene3D" id="3.30.310.20">
    <property type="entry name" value="DNA-3-methyladenine glycosylase AlkA, N-terminal domain"/>
    <property type="match status" value="1"/>
</dbReference>
<keyword evidence="11" id="KW-0234">DNA repair</keyword>
<dbReference type="SUPFAM" id="SSF57884">
    <property type="entry name" value="Ada DNA repair protein, N-terminal domain (N-Ada 10)"/>
    <property type="match status" value="1"/>
</dbReference>
<dbReference type="SMART" id="SM00342">
    <property type="entry name" value="HTH_ARAC"/>
    <property type="match status" value="1"/>
</dbReference>
<dbReference type="InterPro" id="IPR009057">
    <property type="entry name" value="Homeodomain-like_sf"/>
</dbReference>
<dbReference type="Pfam" id="PF12833">
    <property type="entry name" value="HTH_18"/>
    <property type="match status" value="1"/>
</dbReference>
<dbReference type="SMART" id="SM01009">
    <property type="entry name" value="AlkA_N"/>
    <property type="match status" value="1"/>
</dbReference>
<sequence>MRYIASMTLDRETCYQAVLSRDRRFDGWFFVAVTSTGIYCRPVCPVRPPKFANCRFYANAALAEHAGFRPCLRCRPELAPGHGLLDVSAPLAQAAAALIDGGFLNDSNLTALAARIGVSARHLRRIFEAEFGVSPIDYAQTQRLLLAKRLLTDTTLQAAEIALTAGFGSVRRFNDLFRSRYGFSPARLRQRRREAVSTDTFTFELGYRPPFAWDALLYHLTDHAIEGVEQVTERSYARAVDIRQDGRHVTGWLQAEDVPSRHALRLTVTASLTAVLPRLLSQVRHFFDLDCRPDLIDARLGELAASLPGIRVPGAFDGFEIAVRAIAMRQWPRADACAWLRRIAETFGARVTQAPEGLRAAFATADVLAQVPAETLRATGLSARGVHLLLKLADDVVQRRVFLEPLTPLEETLAHLRTEVGFDEWSVQYIAMRAIGWPNAFPAGDPLSAASAASAASTDSAAQWAPWRAYAAQHLALVHEEKAHAA</sequence>
<evidence type="ECO:0000256" key="3">
    <source>
        <dbReference type="ARBA" id="ARBA00022679"/>
    </source>
</evidence>
<dbReference type="PROSITE" id="PS01124">
    <property type="entry name" value="HTH_ARAC_FAMILY_2"/>
    <property type="match status" value="1"/>
</dbReference>
<dbReference type="Gene3D" id="1.10.10.60">
    <property type="entry name" value="Homeodomain-like"/>
    <property type="match status" value="1"/>
</dbReference>
<dbReference type="GO" id="GO:0003700">
    <property type="term" value="F:DNA-binding transcription factor activity"/>
    <property type="evidence" value="ECO:0007669"/>
    <property type="project" value="InterPro"/>
</dbReference>
<dbReference type="Gene3D" id="1.10.340.30">
    <property type="entry name" value="Hypothetical protein, domain 2"/>
    <property type="match status" value="1"/>
</dbReference>
<evidence type="ECO:0000256" key="7">
    <source>
        <dbReference type="ARBA" id="ARBA00023015"/>
    </source>
</evidence>
<dbReference type="Pfam" id="PF02805">
    <property type="entry name" value="Ada_Zn_binding"/>
    <property type="match status" value="1"/>
</dbReference>
<dbReference type="FunFam" id="3.40.10.10:FF:000001">
    <property type="entry name" value="DNA-3-methyladenine glycosylase 2"/>
    <property type="match status" value="1"/>
</dbReference>
<dbReference type="SUPFAM" id="SSF46689">
    <property type="entry name" value="Homeodomain-like"/>
    <property type="match status" value="2"/>
</dbReference>
<dbReference type="AlphaFoldDB" id="A0A1N6FS56"/>
<evidence type="ECO:0000259" key="12">
    <source>
        <dbReference type="PROSITE" id="PS01124"/>
    </source>
</evidence>
<evidence type="ECO:0000256" key="2">
    <source>
        <dbReference type="ARBA" id="ARBA00022603"/>
    </source>
</evidence>
<reference evidence="13 14" key="1">
    <citation type="submission" date="2016-11" db="EMBL/GenBank/DDBJ databases">
        <authorList>
            <person name="Jaros S."/>
            <person name="Januszkiewicz K."/>
            <person name="Wedrychowicz H."/>
        </authorList>
    </citation>
    <scope>NUCLEOTIDE SEQUENCE [LARGE SCALE GENOMIC DNA]</scope>
    <source>
        <strain evidence="13 14">GAS95</strain>
    </source>
</reference>
<evidence type="ECO:0000256" key="5">
    <source>
        <dbReference type="ARBA" id="ARBA00022763"/>
    </source>
</evidence>
<dbReference type="GO" id="GO:0032259">
    <property type="term" value="P:methylation"/>
    <property type="evidence" value="ECO:0007669"/>
    <property type="project" value="UniProtKB-KW"/>
</dbReference>
<comment type="cofactor">
    <cofactor evidence="1">
        <name>Zn(2+)</name>
        <dbReference type="ChEBI" id="CHEBI:29105"/>
    </cofactor>
</comment>
<keyword evidence="6" id="KW-0862">Zinc</keyword>
<dbReference type="InterPro" id="IPR037046">
    <property type="entry name" value="AlkA_N_sf"/>
</dbReference>
<keyword evidence="10" id="KW-0804">Transcription</keyword>
<keyword evidence="4" id="KW-0479">Metal-binding</keyword>
<keyword evidence="7" id="KW-0805">Transcription regulation</keyword>
<proteinExistence type="predicted"/>
<evidence type="ECO:0000313" key="14">
    <source>
        <dbReference type="Proteomes" id="UP000185151"/>
    </source>
</evidence>
<keyword evidence="8" id="KW-0238">DNA-binding</keyword>
<evidence type="ECO:0000256" key="10">
    <source>
        <dbReference type="ARBA" id="ARBA00023163"/>
    </source>
</evidence>
<dbReference type="Proteomes" id="UP000185151">
    <property type="component" value="Unassembled WGS sequence"/>
</dbReference>
<dbReference type="InterPro" id="IPR004026">
    <property type="entry name" value="Ada_DNA_repair_Zn-bd"/>
</dbReference>
<evidence type="ECO:0000256" key="1">
    <source>
        <dbReference type="ARBA" id="ARBA00001947"/>
    </source>
</evidence>
<dbReference type="PANTHER" id="PTHR43280:SF2">
    <property type="entry name" value="HTH-TYPE TRANSCRIPTIONAL REGULATOR EXSA"/>
    <property type="match status" value="1"/>
</dbReference>
<dbReference type="InterPro" id="IPR018060">
    <property type="entry name" value="HTH_AraC"/>
</dbReference>
<dbReference type="InterPro" id="IPR011257">
    <property type="entry name" value="DNA_glycosylase"/>
</dbReference>
<evidence type="ECO:0000256" key="4">
    <source>
        <dbReference type="ARBA" id="ARBA00022723"/>
    </source>
</evidence>
<dbReference type="EMBL" id="FSRU01000001">
    <property type="protein sequence ID" value="SIN98149.1"/>
    <property type="molecule type" value="Genomic_DNA"/>
</dbReference>
<evidence type="ECO:0000256" key="9">
    <source>
        <dbReference type="ARBA" id="ARBA00023159"/>
    </source>
</evidence>
<dbReference type="PANTHER" id="PTHR43280">
    <property type="entry name" value="ARAC-FAMILY TRANSCRIPTIONAL REGULATOR"/>
    <property type="match status" value="1"/>
</dbReference>
<dbReference type="GO" id="GO:0006307">
    <property type="term" value="P:DNA alkylation repair"/>
    <property type="evidence" value="ECO:0007669"/>
    <property type="project" value="UniProtKB-ARBA"/>
</dbReference>
<accession>A0A1N6FS56</accession>
<protein>
    <submittedName>
        <fullName evidence="13">DNA-3-methyladenine glycosylase II</fullName>
    </submittedName>
</protein>
<gene>
    <name evidence="13" type="ORF">SAMN05444165_0363</name>
</gene>
<dbReference type="InterPro" id="IPR035451">
    <property type="entry name" value="Ada-like_dom_sf"/>
</dbReference>
<keyword evidence="5" id="KW-0227">DNA damage</keyword>
<evidence type="ECO:0000256" key="11">
    <source>
        <dbReference type="ARBA" id="ARBA00023204"/>
    </source>
</evidence>
<dbReference type="GO" id="GO:0008168">
    <property type="term" value="F:methyltransferase activity"/>
    <property type="evidence" value="ECO:0007669"/>
    <property type="project" value="UniProtKB-KW"/>
</dbReference>
<evidence type="ECO:0000313" key="13">
    <source>
        <dbReference type="EMBL" id="SIN98149.1"/>
    </source>
</evidence>
<evidence type="ECO:0000256" key="8">
    <source>
        <dbReference type="ARBA" id="ARBA00023125"/>
    </source>
</evidence>
<dbReference type="Pfam" id="PF06029">
    <property type="entry name" value="AlkA_N"/>
    <property type="match status" value="1"/>
</dbReference>
<keyword evidence="14" id="KW-1185">Reference proteome</keyword>
<keyword evidence="2" id="KW-0489">Methyltransferase</keyword>
<dbReference type="SUPFAM" id="SSF55945">
    <property type="entry name" value="TATA-box binding protein-like"/>
    <property type="match status" value="1"/>
</dbReference>